<name>A0AAP5TGA0_9LACO</name>
<feature type="transmembrane region" description="Helical" evidence="2">
    <location>
        <begin position="6"/>
        <end position="25"/>
    </location>
</feature>
<protein>
    <submittedName>
        <fullName evidence="3">Uncharacterized protein</fullName>
    </submittedName>
</protein>
<evidence type="ECO:0000256" key="2">
    <source>
        <dbReference type="SAM" id="Phobius"/>
    </source>
</evidence>
<feature type="region of interest" description="Disordered" evidence="1">
    <location>
        <begin position="101"/>
        <end position="123"/>
    </location>
</feature>
<organism evidence="3 6">
    <name type="scientific">Pediococcus parvulus</name>
    <dbReference type="NCBI Taxonomy" id="54062"/>
    <lineage>
        <taxon>Bacteria</taxon>
        <taxon>Bacillati</taxon>
        <taxon>Bacillota</taxon>
        <taxon>Bacilli</taxon>
        <taxon>Lactobacillales</taxon>
        <taxon>Lactobacillaceae</taxon>
        <taxon>Pediococcus</taxon>
    </lineage>
</organism>
<feature type="compositionally biased region" description="Basic and acidic residues" evidence="1">
    <location>
        <begin position="102"/>
        <end position="123"/>
    </location>
</feature>
<accession>A0AAP5TGA0</accession>
<reference evidence="4 5" key="1">
    <citation type="submission" date="2016-05" db="EMBL/GenBank/DDBJ databases">
        <title>Draft genome sequence of Pediococcus parvulus 2.6, a probiotic beta-glucan producer strain.</title>
        <authorList>
            <person name="Mohedano M.L."/>
            <person name="Perez-Ramos A."/>
            <person name="Duenas M.T."/>
            <person name="Lamontanara A."/>
            <person name="Orru L."/>
            <person name="Spano G."/>
            <person name="Capozzi V."/>
            <person name="Lopez P."/>
        </authorList>
    </citation>
    <scope>NUCLEOTIDE SEQUENCE [LARGE SCALE GENOMIC DNA]</scope>
    <source>
        <strain evidence="4 5">2.6</strain>
    </source>
</reference>
<proteinExistence type="predicted"/>
<dbReference type="RefSeq" id="WP_068808553.1">
    <property type="nucleotide sequence ID" value="NZ_LXND01000103.1"/>
</dbReference>
<keyword evidence="2" id="KW-1133">Transmembrane helix</keyword>
<evidence type="ECO:0000313" key="3">
    <source>
        <dbReference type="EMBL" id="MDV7695247.1"/>
    </source>
</evidence>
<keyword evidence="2" id="KW-0812">Transmembrane</keyword>
<evidence type="ECO:0000313" key="6">
    <source>
        <dbReference type="Proteomes" id="UP001275867"/>
    </source>
</evidence>
<keyword evidence="2" id="KW-0472">Membrane</keyword>
<dbReference type="Proteomes" id="UP001275867">
    <property type="component" value="Unassembled WGS sequence"/>
</dbReference>
<dbReference type="EMBL" id="WERX01000052">
    <property type="protein sequence ID" value="MDV7695247.1"/>
    <property type="molecule type" value="Genomic_DNA"/>
</dbReference>
<evidence type="ECO:0000313" key="4">
    <source>
        <dbReference type="EMBL" id="OAD63012.1"/>
    </source>
</evidence>
<sequence length="123" mass="13526">MNYKVIAWGLGALILIVLFIFYLAYSKYARQKVARHAANGLERVIKRTRVILIILILVLAGDIGYGKFAPHSSMASGNLVSRTGKAVEGLKTKIFGNSESESVAKVKKAEKEKKASSEKRAMQ</sequence>
<feature type="transmembrane region" description="Helical" evidence="2">
    <location>
        <begin position="50"/>
        <end position="68"/>
    </location>
</feature>
<comment type="caution">
    <text evidence="3">The sequence shown here is derived from an EMBL/GenBank/DDBJ whole genome shotgun (WGS) entry which is preliminary data.</text>
</comment>
<evidence type="ECO:0000313" key="5">
    <source>
        <dbReference type="Proteomes" id="UP000077280"/>
    </source>
</evidence>
<keyword evidence="5" id="KW-1185">Reference proteome</keyword>
<dbReference type="AlphaFoldDB" id="A0AAP5TGA0"/>
<evidence type="ECO:0000256" key="1">
    <source>
        <dbReference type="SAM" id="MobiDB-lite"/>
    </source>
</evidence>
<gene>
    <name evidence="4" type="ORF">A7K95_10815</name>
    <name evidence="3" type="ORF">GA842_10400</name>
</gene>
<dbReference type="Proteomes" id="UP000077280">
    <property type="component" value="Unassembled WGS sequence"/>
</dbReference>
<dbReference type="EMBL" id="LXND01000103">
    <property type="protein sequence ID" value="OAD63012.1"/>
    <property type="molecule type" value="Genomic_DNA"/>
</dbReference>
<reference evidence="3" key="2">
    <citation type="submission" date="2019-10" db="EMBL/GenBank/DDBJ databases">
        <title>Malate fermentation in French cider.</title>
        <authorList>
            <person name="Cousin F.J."/>
            <person name="Medina Fernandez S."/>
            <person name="Misery B."/>
            <person name="Laplace J.-M."/>
            <person name="Cretenet M."/>
        </authorList>
    </citation>
    <scope>NUCLEOTIDE SEQUENCE</scope>
    <source>
        <strain evidence="3">UCMA15901</strain>
    </source>
</reference>